<evidence type="ECO:0000313" key="4">
    <source>
        <dbReference type="Proteomes" id="UP000250143"/>
    </source>
</evidence>
<gene>
    <name evidence="3" type="ORF">CPQ89_00165</name>
    <name evidence="2" type="ORF">CPS94_00120</name>
</gene>
<keyword evidence="1" id="KW-0812">Transmembrane</keyword>
<keyword evidence="4" id="KW-1185">Reference proteome</keyword>
<dbReference type="EMBL" id="CP023566">
    <property type="protein sequence ID" value="AWZ39551.1"/>
    <property type="molecule type" value="Genomic_DNA"/>
</dbReference>
<feature type="transmembrane region" description="Helical" evidence="1">
    <location>
        <begin position="44"/>
        <end position="68"/>
    </location>
</feature>
<dbReference type="EMBL" id="CP023565">
    <property type="protein sequence ID" value="AWZ37451.1"/>
    <property type="molecule type" value="Genomic_DNA"/>
</dbReference>
<organism evidence="2 5">
    <name type="scientific">Ligilactobacillus murinus</name>
    <dbReference type="NCBI Taxonomy" id="1622"/>
    <lineage>
        <taxon>Bacteria</taxon>
        <taxon>Bacillati</taxon>
        <taxon>Bacillota</taxon>
        <taxon>Bacilli</taxon>
        <taxon>Lactobacillales</taxon>
        <taxon>Lactobacillaceae</taxon>
        <taxon>Ligilactobacillus</taxon>
    </lineage>
</organism>
<dbReference type="AlphaFoldDB" id="A0AAD0KY68"/>
<reference evidence="4 5" key="1">
    <citation type="submission" date="2017-09" db="EMBL/GenBank/DDBJ databases">
        <title>Predominant Lactobacillus spp. isolated from feces of mice subjected to short-term calorie restriction.</title>
        <authorList>
            <person name="Zhang C."/>
            <person name="Zhao L."/>
            <person name="Pan F."/>
        </authorList>
    </citation>
    <scope>NUCLEOTIDE SEQUENCE [LARGE SCALE GENOMIC DNA]</scope>
    <source>
        <strain evidence="3 4">CR141</strain>
        <strain evidence="2 5">CR147</strain>
    </source>
</reference>
<name>A0AAD0KY68_9LACO</name>
<keyword evidence="1" id="KW-1133">Transmembrane helix</keyword>
<accession>A0AAD0KY68</accession>
<proteinExistence type="predicted"/>
<dbReference type="RefSeq" id="WP_112193152.1">
    <property type="nucleotide sequence ID" value="NZ_CP023565.1"/>
</dbReference>
<dbReference type="GeneID" id="48465519"/>
<evidence type="ECO:0000313" key="3">
    <source>
        <dbReference type="EMBL" id="AWZ39551.1"/>
    </source>
</evidence>
<dbReference type="Proteomes" id="UP000250143">
    <property type="component" value="Chromosome"/>
</dbReference>
<sequence>MRKLWKWWLAGGVNEGVKGKKFILLDIILIPFMTWLSSDRDVSLLYFMVISLLLFVVFCLWCSVSLFFRHYHGKK</sequence>
<feature type="transmembrane region" description="Helical" evidence="1">
    <location>
        <begin position="21"/>
        <end position="38"/>
    </location>
</feature>
<keyword evidence="1" id="KW-0472">Membrane</keyword>
<evidence type="ECO:0000313" key="2">
    <source>
        <dbReference type="EMBL" id="AWZ37451.1"/>
    </source>
</evidence>
<evidence type="ECO:0000313" key="5">
    <source>
        <dbReference type="Proteomes" id="UP000250153"/>
    </source>
</evidence>
<evidence type="ECO:0000256" key="1">
    <source>
        <dbReference type="SAM" id="Phobius"/>
    </source>
</evidence>
<dbReference type="KEGG" id="lmur:CPS94_00120"/>
<protein>
    <submittedName>
        <fullName evidence="2">Bacteriocin</fullName>
    </submittedName>
</protein>
<dbReference type="Proteomes" id="UP000250153">
    <property type="component" value="Chromosome"/>
</dbReference>